<keyword evidence="2" id="KW-0808">Transferase</keyword>
<protein>
    <submittedName>
        <fullName evidence="2">Glycosyltransferase involved in cell wall bisynthesis</fullName>
    </submittedName>
</protein>
<keyword evidence="3" id="KW-1185">Reference proteome</keyword>
<accession>A0A1H7TH49</accession>
<dbReference type="Pfam" id="PF00534">
    <property type="entry name" value="Glycos_transf_1"/>
    <property type="match status" value="1"/>
</dbReference>
<sequence length="379" mass="44362">MNIAFLTSRYPSANNPYNHMFVHMRCAEMIRQGYRLKVYVPSNCNDKCNYEGVEVIKMPSKQINKELHNFDILYLHLLNIYPFTKENGWPIYKHILKHNLSFAMYIHGNDVQKYGARMYEFRFTLTELLKWFKRDTITIPRIKRFVLKTKQRKNVAFIFPSKWMKSETERNFKFNINQNYYIIPNGIETKFFQYNDIIRFKTKIISIRSLSKKVYDIEKSIKVMTCLPEEFTLDIYGEGIFKNDYLKLIEQKNLGHRVRIIPKFVQKDKMKELFSKYGFYISTTKMDSQGINMMEAMAAGLIVVTTDNSSKREFITDCENGILGISSTSIAGQIVEVANNPSLFRKIAQKGRNSVEMIDTTITVSEELKVLKGVSSKNG</sequence>
<reference evidence="3" key="1">
    <citation type="submission" date="2016-10" db="EMBL/GenBank/DDBJ databases">
        <authorList>
            <person name="Varghese N."/>
            <person name="Submissions S."/>
        </authorList>
    </citation>
    <scope>NUCLEOTIDE SEQUENCE [LARGE SCALE GENOMIC DNA]</scope>
    <source>
        <strain evidence="3">DSM 16471</strain>
    </source>
</reference>
<dbReference type="InterPro" id="IPR001296">
    <property type="entry name" value="Glyco_trans_1"/>
</dbReference>
<dbReference type="STRING" id="228957.SAMN04488008_10630"/>
<organism evidence="2 3">
    <name type="scientific">Maribacter orientalis</name>
    <dbReference type="NCBI Taxonomy" id="228957"/>
    <lineage>
        <taxon>Bacteria</taxon>
        <taxon>Pseudomonadati</taxon>
        <taxon>Bacteroidota</taxon>
        <taxon>Flavobacteriia</taxon>
        <taxon>Flavobacteriales</taxon>
        <taxon>Flavobacteriaceae</taxon>
        <taxon>Maribacter</taxon>
    </lineage>
</organism>
<feature type="domain" description="Glycosyl transferase family 1" evidence="1">
    <location>
        <begin position="201"/>
        <end position="353"/>
    </location>
</feature>
<proteinExistence type="predicted"/>
<dbReference type="PANTHER" id="PTHR12526">
    <property type="entry name" value="GLYCOSYLTRANSFERASE"/>
    <property type="match status" value="1"/>
</dbReference>
<dbReference type="CDD" id="cd03801">
    <property type="entry name" value="GT4_PimA-like"/>
    <property type="match status" value="1"/>
</dbReference>
<dbReference type="EMBL" id="FNZN01000006">
    <property type="protein sequence ID" value="SEL84043.1"/>
    <property type="molecule type" value="Genomic_DNA"/>
</dbReference>
<dbReference type="Proteomes" id="UP000198990">
    <property type="component" value="Unassembled WGS sequence"/>
</dbReference>
<dbReference type="AlphaFoldDB" id="A0A1H7TH49"/>
<name>A0A1H7TH49_9FLAO</name>
<evidence type="ECO:0000259" key="1">
    <source>
        <dbReference type="Pfam" id="PF00534"/>
    </source>
</evidence>
<dbReference type="SUPFAM" id="SSF53756">
    <property type="entry name" value="UDP-Glycosyltransferase/glycogen phosphorylase"/>
    <property type="match status" value="1"/>
</dbReference>
<dbReference type="OrthoDB" id="502646at2"/>
<evidence type="ECO:0000313" key="3">
    <source>
        <dbReference type="Proteomes" id="UP000198990"/>
    </source>
</evidence>
<gene>
    <name evidence="2" type="ORF">SAMN04488008_10630</name>
</gene>
<dbReference type="GO" id="GO:0016757">
    <property type="term" value="F:glycosyltransferase activity"/>
    <property type="evidence" value="ECO:0007669"/>
    <property type="project" value="InterPro"/>
</dbReference>
<dbReference type="RefSeq" id="WP_091625143.1">
    <property type="nucleotide sequence ID" value="NZ_FNZN01000006.1"/>
</dbReference>
<evidence type="ECO:0000313" key="2">
    <source>
        <dbReference type="EMBL" id="SEL84043.1"/>
    </source>
</evidence>
<dbReference type="Gene3D" id="3.40.50.2000">
    <property type="entry name" value="Glycogen Phosphorylase B"/>
    <property type="match status" value="2"/>
</dbReference>
<dbReference type="PANTHER" id="PTHR12526:SF630">
    <property type="entry name" value="GLYCOSYLTRANSFERASE"/>
    <property type="match status" value="1"/>
</dbReference>